<evidence type="ECO:0000256" key="20">
    <source>
        <dbReference type="ARBA" id="ARBA00034808"/>
    </source>
</evidence>
<keyword evidence="13" id="KW-0067">ATP-binding</keyword>
<dbReference type="SUPFAM" id="SSF52540">
    <property type="entry name" value="P-loop containing nucleoside triphosphate hydrolases"/>
    <property type="match status" value="1"/>
</dbReference>
<comment type="subcellular location">
    <subcellularLocation>
        <location evidence="2">Nucleus</location>
        <location evidence="2">Nucleoplasm</location>
    </subcellularLocation>
</comment>
<dbReference type="InterPro" id="IPR014001">
    <property type="entry name" value="Helicase_ATP-bd"/>
</dbReference>
<dbReference type="PROSITE" id="PS51194">
    <property type="entry name" value="HELICASE_CTER"/>
    <property type="match status" value="1"/>
</dbReference>
<dbReference type="SMART" id="SM00487">
    <property type="entry name" value="DEXDc"/>
    <property type="match status" value="1"/>
</dbReference>
<evidence type="ECO:0000256" key="16">
    <source>
        <dbReference type="ARBA" id="ARBA00023235"/>
    </source>
</evidence>
<protein>
    <recommendedName>
        <fullName evidence="22">ATP-dependent DNA helicase Q5</fullName>
        <ecNumber evidence="20">5.6.2.4</ecNumber>
    </recommendedName>
    <alternativeName>
        <fullName evidence="23">DNA 3'-5' helicase RecQ5</fullName>
    </alternativeName>
    <alternativeName>
        <fullName evidence="24">DNA helicase, RecQ-like type 5</fullName>
    </alternativeName>
    <alternativeName>
        <fullName evidence="25">RecQ protein-like 5</fullName>
    </alternativeName>
</protein>
<dbReference type="InterPro" id="IPR004589">
    <property type="entry name" value="DNA_helicase_ATP-dep_RecQ"/>
</dbReference>
<evidence type="ECO:0000256" key="7">
    <source>
        <dbReference type="ARBA" id="ARBA00022723"/>
    </source>
</evidence>
<feature type="compositionally biased region" description="Basic and acidic residues" evidence="26">
    <location>
        <begin position="881"/>
        <end position="913"/>
    </location>
</feature>
<evidence type="ECO:0000256" key="9">
    <source>
        <dbReference type="ARBA" id="ARBA00022763"/>
    </source>
</evidence>
<feature type="domain" description="Helicase ATP-binding" evidence="27">
    <location>
        <begin position="34"/>
        <end position="209"/>
    </location>
</feature>
<feature type="region of interest" description="Disordered" evidence="26">
    <location>
        <begin position="745"/>
        <end position="767"/>
    </location>
</feature>
<proteinExistence type="inferred from homology"/>
<keyword evidence="8" id="KW-0547">Nucleotide-binding</keyword>
<evidence type="ECO:0000256" key="18">
    <source>
        <dbReference type="ARBA" id="ARBA00023306"/>
    </source>
</evidence>
<keyword evidence="12" id="KW-0862">Zinc</keyword>
<evidence type="ECO:0000256" key="21">
    <source>
        <dbReference type="ARBA" id="ARBA00049360"/>
    </source>
</evidence>
<dbReference type="AlphaFoldDB" id="A0ABD3WYQ2"/>
<dbReference type="GO" id="GO:0005654">
    <property type="term" value="C:nucleoplasm"/>
    <property type="evidence" value="ECO:0007669"/>
    <property type="project" value="UniProtKB-SubCell"/>
</dbReference>
<evidence type="ECO:0000256" key="10">
    <source>
        <dbReference type="ARBA" id="ARBA00022801"/>
    </source>
</evidence>
<keyword evidence="16" id="KW-0413">Isomerase</keyword>
<feature type="region of interest" description="Disordered" evidence="26">
    <location>
        <begin position="649"/>
        <end position="691"/>
    </location>
</feature>
<keyword evidence="10" id="KW-0378">Hydrolase</keyword>
<dbReference type="NCBIfam" id="TIGR00614">
    <property type="entry name" value="recQ_fam"/>
    <property type="match status" value="1"/>
</dbReference>
<keyword evidence="6" id="KW-0235">DNA replication</keyword>
<feature type="domain" description="Helicase C-terminal" evidence="28">
    <location>
        <begin position="242"/>
        <end position="401"/>
    </location>
</feature>
<keyword evidence="11" id="KW-0347">Helicase</keyword>
<dbReference type="GO" id="GO:0006260">
    <property type="term" value="P:DNA replication"/>
    <property type="evidence" value="ECO:0007669"/>
    <property type="project" value="UniProtKB-KW"/>
</dbReference>
<evidence type="ECO:0000256" key="1">
    <source>
        <dbReference type="ARBA" id="ARBA00001947"/>
    </source>
</evidence>
<organism evidence="29 30">
    <name type="scientific">Sinanodonta woodiana</name>
    <name type="common">Chinese pond mussel</name>
    <name type="synonym">Anodonta woodiana</name>
    <dbReference type="NCBI Taxonomy" id="1069815"/>
    <lineage>
        <taxon>Eukaryota</taxon>
        <taxon>Metazoa</taxon>
        <taxon>Spiralia</taxon>
        <taxon>Lophotrochozoa</taxon>
        <taxon>Mollusca</taxon>
        <taxon>Bivalvia</taxon>
        <taxon>Autobranchia</taxon>
        <taxon>Heteroconchia</taxon>
        <taxon>Palaeoheterodonta</taxon>
        <taxon>Unionida</taxon>
        <taxon>Unionoidea</taxon>
        <taxon>Unionidae</taxon>
        <taxon>Unioninae</taxon>
        <taxon>Sinanodonta</taxon>
    </lineage>
</organism>
<feature type="compositionally biased region" description="Polar residues" evidence="26">
    <location>
        <begin position="745"/>
        <end position="762"/>
    </location>
</feature>
<dbReference type="Pfam" id="PF08236">
    <property type="entry name" value="SRI"/>
    <property type="match status" value="1"/>
</dbReference>
<dbReference type="InterPro" id="IPR001650">
    <property type="entry name" value="Helicase_C-like"/>
</dbReference>
<dbReference type="FunFam" id="3.40.50.300:FF:000614">
    <property type="entry name" value="ATP-dependent DNA helicase"/>
    <property type="match status" value="1"/>
</dbReference>
<name>A0ABD3WYQ2_SINWO</name>
<feature type="region of interest" description="Disordered" evidence="26">
    <location>
        <begin position="465"/>
        <end position="560"/>
    </location>
</feature>
<dbReference type="GO" id="GO:0010605">
    <property type="term" value="P:negative regulation of macromolecule metabolic process"/>
    <property type="evidence" value="ECO:0007669"/>
    <property type="project" value="UniProtKB-ARBA"/>
</dbReference>
<keyword evidence="18" id="KW-0131">Cell cycle</keyword>
<dbReference type="Pfam" id="PF00270">
    <property type="entry name" value="DEAD"/>
    <property type="match status" value="1"/>
</dbReference>
<dbReference type="GO" id="GO:0006281">
    <property type="term" value="P:DNA repair"/>
    <property type="evidence" value="ECO:0007669"/>
    <property type="project" value="UniProtKB-KW"/>
</dbReference>
<dbReference type="Gene3D" id="1.10.1740.100">
    <property type="entry name" value="Set2, Rpb1 interacting domain"/>
    <property type="match status" value="1"/>
</dbReference>
<evidence type="ECO:0000256" key="25">
    <source>
        <dbReference type="ARBA" id="ARBA00084014"/>
    </source>
</evidence>
<keyword evidence="5" id="KW-0132">Cell division</keyword>
<dbReference type="GO" id="GO:0051301">
    <property type="term" value="P:cell division"/>
    <property type="evidence" value="ECO:0007669"/>
    <property type="project" value="UniProtKB-KW"/>
</dbReference>
<evidence type="ECO:0000256" key="14">
    <source>
        <dbReference type="ARBA" id="ARBA00023125"/>
    </source>
</evidence>
<evidence type="ECO:0000256" key="2">
    <source>
        <dbReference type="ARBA" id="ARBA00004642"/>
    </source>
</evidence>
<dbReference type="GO" id="GO:0043138">
    <property type="term" value="F:3'-5' DNA helicase activity"/>
    <property type="evidence" value="ECO:0007669"/>
    <property type="project" value="UniProtKB-EC"/>
</dbReference>
<keyword evidence="17" id="KW-0539">Nucleus</keyword>
<comment type="catalytic activity">
    <reaction evidence="21">
        <text>ATP + H2O = ADP + phosphate + H(+)</text>
        <dbReference type="Rhea" id="RHEA:13065"/>
        <dbReference type="ChEBI" id="CHEBI:15377"/>
        <dbReference type="ChEBI" id="CHEBI:15378"/>
        <dbReference type="ChEBI" id="CHEBI:30616"/>
        <dbReference type="ChEBI" id="CHEBI:43474"/>
        <dbReference type="ChEBI" id="CHEBI:456216"/>
    </reaction>
</comment>
<comment type="catalytic activity">
    <reaction evidence="19">
        <text>Couples ATP hydrolysis with the unwinding of duplex DNA by translocating in the 3'-5' direction.</text>
        <dbReference type="EC" id="5.6.2.4"/>
    </reaction>
</comment>
<feature type="compositionally biased region" description="Basic and acidic residues" evidence="26">
    <location>
        <begin position="534"/>
        <end position="543"/>
    </location>
</feature>
<evidence type="ECO:0000256" key="13">
    <source>
        <dbReference type="ARBA" id="ARBA00022840"/>
    </source>
</evidence>
<dbReference type="Proteomes" id="UP001634394">
    <property type="component" value="Unassembled WGS sequence"/>
</dbReference>
<evidence type="ECO:0000256" key="6">
    <source>
        <dbReference type="ARBA" id="ARBA00022705"/>
    </source>
</evidence>
<reference evidence="29 30" key="1">
    <citation type="submission" date="2024-11" db="EMBL/GenBank/DDBJ databases">
        <title>Chromosome-level genome assembly of the freshwater bivalve Anodonta woodiana.</title>
        <authorList>
            <person name="Chen X."/>
        </authorList>
    </citation>
    <scope>NUCLEOTIDE SEQUENCE [LARGE SCALE GENOMIC DNA]</scope>
    <source>
        <strain evidence="29">MN2024</strain>
        <tissue evidence="29">Gills</tissue>
    </source>
</reference>
<feature type="compositionally biased region" description="Basic and acidic residues" evidence="26">
    <location>
        <begin position="507"/>
        <end position="525"/>
    </location>
</feature>
<accession>A0ABD3WYQ2</accession>
<dbReference type="PROSITE" id="PS51192">
    <property type="entry name" value="HELICASE_ATP_BIND_1"/>
    <property type="match status" value="1"/>
</dbReference>
<keyword evidence="15" id="KW-0234">DNA repair</keyword>
<dbReference type="Pfam" id="PF00271">
    <property type="entry name" value="Helicase_C"/>
    <property type="match status" value="1"/>
</dbReference>
<dbReference type="GO" id="GO:0005524">
    <property type="term" value="F:ATP binding"/>
    <property type="evidence" value="ECO:0007669"/>
    <property type="project" value="UniProtKB-KW"/>
</dbReference>
<dbReference type="InterPro" id="IPR013257">
    <property type="entry name" value="SRI"/>
</dbReference>
<keyword evidence="4" id="KW-0597">Phosphoprotein</keyword>
<dbReference type="Gene3D" id="6.10.250.2460">
    <property type="match status" value="1"/>
</dbReference>
<dbReference type="InterPro" id="IPR032284">
    <property type="entry name" value="RecQ_Zn-bd"/>
</dbReference>
<dbReference type="Gene3D" id="6.10.250.3140">
    <property type="match status" value="1"/>
</dbReference>
<evidence type="ECO:0000256" key="15">
    <source>
        <dbReference type="ARBA" id="ARBA00023204"/>
    </source>
</evidence>
<evidence type="ECO:0000313" key="29">
    <source>
        <dbReference type="EMBL" id="KAL3879092.1"/>
    </source>
</evidence>
<evidence type="ECO:0000259" key="28">
    <source>
        <dbReference type="PROSITE" id="PS51194"/>
    </source>
</evidence>
<evidence type="ECO:0000256" key="22">
    <source>
        <dbReference type="ARBA" id="ARBA00074289"/>
    </source>
</evidence>
<feature type="region of interest" description="Disordered" evidence="26">
    <location>
        <begin position="873"/>
        <end position="928"/>
    </location>
</feature>
<dbReference type="PANTHER" id="PTHR13710">
    <property type="entry name" value="DNA HELICASE RECQ FAMILY MEMBER"/>
    <property type="match status" value="1"/>
</dbReference>
<keyword evidence="14" id="KW-0238">DNA-binding</keyword>
<comment type="cofactor">
    <cofactor evidence="1">
        <name>Zn(2+)</name>
        <dbReference type="ChEBI" id="CHEBI:29105"/>
    </cofactor>
</comment>
<comment type="caution">
    <text evidence="29">The sequence shown here is derived from an EMBL/GenBank/DDBJ whole genome shotgun (WGS) entry which is preliminary data.</text>
</comment>
<gene>
    <name evidence="29" type="ORF">ACJMK2_031406</name>
</gene>
<keyword evidence="30" id="KW-1185">Reference proteome</keyword>
<evidence type="ECO:0000256" key="11">
    <source>
        <dbReference type="ARBA" id="ARBA00022806"/>
    </source>
</evidence>
<feature type="compositionally biased region" description="Polar residues" evidence="26">
    <location>
        <begin position="914"/>
        <end position="928"/>
    </location>
</feature>
<dbReference type="InterPro" id="IPR027417">
    <property type="entry name" value="P-loop_NTPase"/>
</dbReference>
<dbReference type="InterPro" id="IPR011545">
    <property type="entry name" value="DEAD/DEAH_box_helicase_dom"/>
</dbReference>
<dbReference type="FunFam" id="3.40.50.300:FF:000444">
    <property type="entry name" value="ATP-dependent DNA helicase"/>
    <property type="match status" value="1"/>
</dbReference>
<sequence length="1006" mass="113462">MDGENDSNNKLRHILSTVFKHKDFKSDIQRGAIETISRGKQDVFVSMPTGAGKSLCYQLPAFAARGITLVVSPLIALMQDQLDHLHSLGIPAESLNSKLSATDRKQILSDLECDKPKTILLYVTPELIATDHFKSLTESLMKKKILKYFVVDEAHCVSQWGHDFRPDYLKLGAYRRKYLKQVPCIALTATATAHVVTDIVQQLGLKQPLAKFKIGSFRPNLYYDIKMKELLQDPYEDLKSFAIKALSGVVEDKDDNWSKHGCGIVYCRTRDGCDEVANHLSRNGLPSKAYHAGLKTNIRDQVQVEWMEGKFPIICATISFGMGVDKPNVRFVAHWTLPKSMAGYYQESGRAGRDGNPSYCRLYYSRQDRDTVAFFIQQETSRHTRDKKLAEVRKKSAQDSFEALVKFCLDVKCRHWCIAEYFGDQKPDCGSQCDACKEPKSVEKNLLDFQKGLFTSMSQRKGAGIRCVEDGNDDDMYGGGRRGAKREWNDGQGDEDSDENEYYSQQAKEKKEKQERHKLIMEEFKKRRGGAAEQGKERERVEEEKDDFIPPDPDCPLRDAGSQRISKLTVKAREHCMGMLESVLKANFIQQHQDLPHRLAAADYEPRCCAIDEEYRIFHANRHANTYKAGIMKIVTEIKKCTAAQQLHRSLTPSWQERDRSMDLSSTPPETNGVEESDLGCPAETSDSEMTNSHDAKQKWSAVTEGLPNSVLNSAGKSCDLSTNILSFLGPRDAECRFSGCVEGTSKSDVGNKNSRMENSPTPDGEISVTAKTENSKLNETFVTARTLSDHLNSEPVPLVSDSIIPINTSVLDPDTENSTSSSNAAIGFYREQELQEEIQNVSVIDKTEKKDVLEGQEVPRIKYFFETEEYRAQQKQQATKQREKKEDSKGRKRPSESTRSEDKSIKRPKLNENQKPGSSSEVKMQPTNLKESADLVVNYLSPYFKAGKIASKDLFKAVARKLSHKLAKATIGQPTNKVKEEVKRMIKEVFTGLKEIKSEVDIQNL</sequence>
<evidence type="ECO:0000256" key="8">
    <source>
        <dbReference type="ARBA" id="ARBA00022741"/>
    </source>
</evidence>
<dbReference type="EMBL" id="JBJQND010000004">
    <property type="protein sequence ID" value="KAL3879092.1"/>
    <property type="molecule type" value="Genomic_DNA"/>
</dbReference>
<evidence type="ECO:0000256" key="23">
    <source>
        <dbReference type="ARBA" id="ARBA00076757"/>
    </source>
</evidence>
<evidence type="ECO:0000256" key="26">
    <source>
        <dbReference type="SAM" id="MobiDB-lite"/>
    </source>
</evidence>
<keyword evidence="7" id="KW-0479">Metal-binding</keyword>
<evidence type="ECO:0000256" key="3">
    <source>
        <dbReference type="ARBA" id="ARBA00005446"/>
    </source>
</evidence>
<dbReference type="Pfam" id="PF16124">
    <property type="entry name" value="RecQ_Zn_bind"/>
    <property type="match status" value="1"/>
</dbReference>
<evidence type="ECO:0000256" key="19">
    <source>
        <dbReference type="ARBA" id="ARBA00034617"/>
    </source>
</evidence>
<evidence type="ECO:0000313" key="30">
    <source>
        <dbReference type="Proteomes" id="UP001634394"/>
    </source>
</evidence>
<evidence type="ECO:0000256" key="17">
    <source>
        <dbReference type="ARBA" id="ARBA00023242"/>
    </source>
</evidence>
<dbReference type="GO" id="GO:0045934">
    <property type="term" value="P:negative regulation of nucleobase-containing compound metabolic process"/>
    <property type="evidence" value="ECO:0007669"/>
    <property type="project" value="UniProtKB-ARBA"/>
</dbReference>
<dbReference type="EC" id="5.6.2.4" evidence="20"/>
<dbReference type="PANTHER" id="PTHR13710:SF152">
    <property type="entry name" value="ATP-DEPENDENT DNA HELICASE Q5"/>
    <property type="match status" value="1"/>
</dbReference>
<dbReference type="GO" id="GO:0016787">
    <property type="term" value="F:hydrolase activity"/>
    <property type="evidence" value="ECO:0007669"/>
    <property type="project" value="UniProtKB-KW"/>
</dbReference>
<dbReference type="InterPro" id="IPR038190">
    <property type="entry name" value="SRI_sf"/>
</dbReference>
<feature type="compositionally biased region" description="Acidic residues" evidence="26">
    <location>
        <begin position="492"/>
        <end position="501"/>
    </location>
</feature>
<comment type="similarity">
    <text evidence="3">Belongs to the helicase family. RecQ subfamily.</text>
</comment>
<dbReference type="GO" id="GO:0003677">
    <property type="term" value="F:DNA binding"/>
    <property type="evidence" value="ECO:0007669"/>
    <property type="project" value="UniProtKB-KW"/>
</dbReference>
<evidence type="ECO:0000256" key="4">
    <source>
        <dbReference type="ARBA" id="ARBA00022553"/>
    </source>
</evidence>
<evidence type="ECO:0000256" key="12">
    <source>
        <dbReference type="ARBA" id="ARBA00022833"/>
    </source>
</evidence>
<keyword evidence="9" id="KW-0227">DNA damage</keyword>
<evidence type="ECO:0000259" key="27">
    <source>
        <dbReference type="PROSITE" id="PS51192"/>
    </source>
</evidence>
<dbReference type="CDD" id="cd18794">
    <property type="entry name" value="SF2_C_RecQ"/>
    <property type="match status" value="1"/>
</dbReference>
<evidence type="ECO:0000256" key="5">
    <source>
        <dbReference type="ARBA" id="ARBA00022618"/>
    </source>
</evidence>
<evidence type="ECO:0000256" key="24">
    <source>
        <dbReference type="ARBA" id="ARBA00078243"/>
    </source>
</evidence>
<dbReference type="GO" id="GO:0046872">
    <property type="term" value="F:metal ion binding"/>
    <property type="evidence" value="ECO:0007669"/>
    <property type="project" value="UniProtKB-KW"/>
</dbReference>
<dbReference type="SMART" id="SM00490">
    <property type="entry name" value="HELICc"/>
    <property type="match status" value="1"/>
</dbReference>
<dbReference type="Gene3D" id="3.40.50.300">
    <property type="entry name" value="P-loop containing nucleotide triphosphate hydrolases"/>
    <property type="match status" value="2"/>
</dbReference>